<dbReference type="Proteomes" id="UP001604335">
    <property type="component" value="Unassembled WGS sequence"/>
</dbReference>
<evidence type="ECO:0000313" key="1">
    <source>
        <dbReference type="EMBL" id="MFG3817775.1"/>
    </source>
</evidence>
<dbReference type="RefSeq" id="WP_393012332.1">
    <property type="nucleotide sequence ID" value="NZ_JAZAQF010000057.1"/>
</dbReference>
<comment type="caution">
    <text evidence="1">The sequence shown here is derived from an EMBL/GenBank/DDBJ whole genome shotgun (WGS) entry which is preliminary data.</text>
</comment>
<dbReference type="PANTHER" id="PTHR35765">
    <property type="entry name" value="OS05G0569200 PROTEIN"/>
    <property type="match status" value="1"/>
</dbReference>
<accession>A0ABW7CC83</accession>
<dbReference type="Pfam" id="PF11341">
    <property type="entry name" value="DUF3143"/>
    <property type="match status" value="1"/>
</dbReference>
<keyword evidence="2" id="KW-1185">Reference proteome</keyword>
<reference evidence="2" key="1">
    <citation type="journal article" date="2024" name="Algal Res.">
        <title>Biochemical, toxicological and genomic investigation of a high-biomass producing Limnothrix strain isolated from Italian shallow drinking water reservoir.</title>
        <authorList>
            <person name="Simonazzi M."/>
            <person name="Shishido T.K."/>
            <person name="Delbaje E."/>
            <person name="Wahlsten M."/>
            <person name="Fewer D.P."/>
            <person name="Sivonen K."/>
            <person name="Pezzolesi L."/>
            <person name="Pistocchi R."/>
        </authorList>
    </citation>
    <scope>NUCLEOTIDE SEQUENCE [LARGE SCALE GENOMIC DNA]</scope>
    <source>
        <strain evidence="2">LRLZ20PSL1</strain>
    </source>
</reference>
<dbReference type="InterPro" id="IPR021489">
    <property type="entry name" value="DUF3143"/>
</dbReference>
<protein>
    <submittedName>
        <fullName evidence="1">DUF3143 domain-containing protein</fullName>
    </submittedName>
</protein>
<evidence type="ECO:0000313" key="2">
    <source>
        <dbReference type="Proteomes" id="UP001604335"/>
    </source>
</evidence>
<proteinExistence type="predicted"/>
<name>A0ABW7CC83_9CYAN</name>
<gene>
    <name evidence="1" type="ORF">VPK24_09025</name>
</gene>
<dbReference type="EMBL" id="JAZAQF010000057">
    <property type="protein sequence ID" value="MFG3817775.1"/>
    <property type="molecule type" value="Genomic_DNA"/>
</dbReference>
<dbReference type="PANTHER" id="PTHR35765:SF2">
    <property type="entry name" value="OS05G0569200 PROTEIN"/>
    <property type="match status" value="1"/>
</dbReference>
<organism evidence="1 2">
    <name type="scientific">Limnothrix redekei LRLZ20PSL1</name>
    <dbReference type="NCBI Taxonomy" id="3112953"/>
    <lineage>
        <taxon>Bacteria</taxon>
        <taxon>Bacillati</taxon>
        <taxon>Cyanobacteriota</taxon>
        <taxon>Cyanophyceae</taxon>
        <taxon>Pseudanabaenales</taxon>
        <taxon>Pseudanabaenaceae</taxon>
        <taxon>Limnothrix</taxon>
    </lineage>
</organism>
<sequence>MTLPSEDSPLYNHPLPQIETWLLSQGCTQDREALHCWHIQKNAWQAKLYLEEDRLTVYYLDADGSGESTQRSFKYSLSRRDIEDAIFSGP</sequence>